<dbReference type="eggNOG" id="COG3620">
    <property type="taxonomic scope" value="Bacteria"/>
</dbReference>
<dbReference type="Proteomes" id="UP000028926">
    <property type="component" value="Chromosome"/>
</dbReference>
<dbReference type="PROSITE" id="PS50943">
    <property type="entry name" value="HTH_CROC1"/>
    <property type="match status" value="1"/>
</dbReference>
<dbReference type="OrthoDB" id="9792093at2"/>
<gene>
    <name evidence="3" type="ORF">ID47_11390</name>
</gene>
<reference evidence="3 4" key="1">
    <citation type="submission" date="2014-07" db="EMBL/GenBank/DDBJ databases">
        <title>Comparative genomic insights into amoeba endosymbionts belonging to the families of Holosporaceae and Candidatus Midichloriaceae within Rickettsiales.</title>
        <authorList>
            <person name="Wang Z."/>
            <person name="Wu M."/>
        </authorList>
    </citation>
    <scope>NUCLEOTIDE SEQUENCE [LARGE SCALE GENOMIC DNA]</scope>
    <source>
        <strain evidence="3">PRA3</strain>
    </source>
</reference>
<dbReference type="SMART" id="SM00530">
    <property type="entry name" value="HTH_XRE"/>
    <property type="match status" value="1"/>
</dbReference>
<dbReference type="Gene3D" id="1.10.260.40">
    <property type="entry name" value="lambda repressor-like DNA-binding domains"/>
    <property type="match status" value="1"/>
</dbReference>
<dbReference type="HOGENOM" id="CLU_066192_18_0_5"/>
<dbReference type="AlphaFoldDB" id="A0A077AYX3"/>
<dbReference type="SUPFAM" id="SSF47413">
    <property type="entry name" value="lambda repressor-like DNA-binding domains"/>
    <property type="match status" value="1"/>
</dbReference>
<organism evidence="3 4">
    <name type="scientific">Candidatus Odyssella acanthamoebae</name>
    <dbReference type="NCBI Taxonomy" id="91604"/>
    <lineage>
        <taxon>Bacteria</taxon>
        <taxon>Pseudomonadati</taxon>
        <taxon>Pseudomonadota</taxon>
        <taxon>Alphaproteobacteria</taxon>
        <taxon>Holosporales</taxon>
        <taxon>Candidatus Paracaedibacteraceae</taxon>
        <taxon>Candidatus Odyssella</taxon>
    </lineage>
</organism>
<dbReference type="GO" id="GO:0003677">
    <property type="term" value="F:DNA binding"/>
    <property type="evidence" value="ECO:0007669"/>
    <property type="project" value="InterPro"/>
</dbReference>
<dbReference type="InterPro" id="IPR010982">
    <property type="entry name" value="Lambda_DNA-bd_dom_sf"/>
</dbReference>
<dbReference type="KEGG" id="paca:ID47_11390"/>
<protein>
    <recommendedName>
        <fullName evidence="2">HTH cro/C1-type domain-containing protein</fullName>
    </recommendedName>
</protein>
<name>A0A077AYX3_9PROT</name>
<keyword evidence="1" id="KW-0175">Coiled coil</keyword>
<keyword evidence="4" id="KW-1185">Reference proteome</keyword>
<feature type="domain" description="HTH cro/C1-type" evidence="2">
    <location>
        <begin position="38"/>
        <end position="96"/>
    </location>
</feature>
<evidence type="ECO:0000259" key="2">
    <source>
        <dbReference type="PROSITE" id="PS50943"/>
    </source>
</evidence>
<evidence type="ECO:0000256" key="1">
    <source>
        <dbReference type="SAM" id="Coils"/>
    </source>
</evidence>
<dbReference type="STRING" id="91604.ID47_11390"/>
<proteinExistence type="predicted"/>
<dbReference type="RefSeq" id="WP_038466459.1">
    <property type="nucleotide sequence ID" value="NZ_CP008941.1"/>
</dbReference>
<feature type="coiled-coil region" evidence="1">
    <location>
        <begin position="11"/>
        <end position="38"/>
    </location>
</feature>
<dbReference type="InterPro" id="IPR001387">
    <property type="entry name" value="Cro/C1-type_HTH"/>
</dbReference>
<dbReference type="Pfam" id="PF01381">
    <property type="entry name" value="HTH_3"/>
    <property type="match status" value="1"/>
</dbReference>
<dbReference type="EMBL" id="CP008941">
    <property type="protein sequence ID" value="AIK97204.1"/>
    <property type="molecule type" value="Genomic_DNA"/>
</dbReference>
<dbReference type="CDD" id="cd00093">
    <property type="entry name" value="HTH_XRE"/>
    <property type="match status" value="1"/>
</dbReference>
<sequence>MTRNRPTHEELKHLAFQKEGVEALYEELEEEYHLLAEMIQARHAAGKTQAEVAELMGIKTSAVGRLESALFYKKHSPTLTTLKKYAHALGYRLELNLVPDHNKSNTAS</sequence>
<evidence type="ECO:0000313" key="3">
    <source>
        <dbReference type="EMBL" id="AIK97204.1"/>
    </source>
</evidence>
<evidence type="ECO:0000313" key="4">
    <source>
        <dbReference type="Proteomes" id="UP000028926"/>
    </source>
</evidence>
<accession>A0A077AYX3</accession>